<dbReference type="EMBL" id="CP036313">
    <property type="protein sequence ID" value="QBH11619.1"/>
    <property type="molecule type" value="Genomic_DNA"/>
</dbReference>
<reference evidence="2 3" key="1">
    <citation type="submission" date="2018-06" db="EMBL/GenBank/DDBJ databases">
        <title>Complete Genome Sequence of Desulfobacter hydrogenophilus (DSM3380).</title>
        <authorList>
            <person name="Marietou A."/>
            <person name="Schreiber L."/>
            <person name="Marshall I."/>
            <person name="Jorgensen B."/>
        </authorList>
    </citation>
    <scope>NUCLEOTIDE SEQUENCE [LARGE SCALE GENOMIC DNA]</scope>
    <source>
        <strain evidence="2 3">DSM 3380</strain>
    </source>
</reference>
<dbReference type="RefSeq" id="WP_111954220.1">
    <property type="nucleotide sequence ID" value="NZ_CP036313.1"/>
</dbReference>
<reference evidence="1 4" key="2">
    <citation type="submission" date="2019-02" db="EMBL/GenBank/DDBJ databases">
        <title>Complete genome sequence of Desulfobacter hydrogenophilus AcRS1.</title>
        <authorList>
            <person name="Marietou A."/>
            <person name="Lund M.B."/>
            <person name="Marshall I.P.G."/>
            <person name="Schreiber L."/>
            <person name="Jorgensen B."/>
        </authorList>
    </citation>
    <scope>NUCLEOTIDE SEQUENCE [LARGE SCALE GENOMIC DNA]</scope>
    <source>
        <strain evidence="1 4">AcRS1</strain>
    </source>
</reference>
<dbReference type="Proteomes" id="UP000293902">
    <property type="component" value="Chromosome"/>
</dbReference>
<organism evidence="2 3">
    <name type="scientific">Desulfobacter hydrogenophilus</name>
    <dbReference type="NCBI Taxonomy" id="2291"/>
    <lineage>
        <taxon>Bacteria</taxon>
        <taxon>Pseudomonadati</taxon>
        <taxon>Thermodesulfobacteriota</taxon>
        <taxon>Desulfobacteria</taxon>
        <taxon>Desulfobacterales</taxon>
        <taxon>Desulfobacteraceae</taxon>
        <taxon>Desulfobacter</taxon>
    </lineage>
</organism>
<evidence type="ECO:0000313" key="3">
    <source>
        <dbReference type="Proteomes" id="UP000248798"/>
    </source>
</evidence>
<evidence type="ECO:0000313" key="1">
    <source>
        <dbReference type="EMBL" id="QBH11619.1"/>
    </source>
</evidence>
<dbReference type="AlphaFoldDB" id="A0A328FEU4"/>
<name>A0A328FEU4_9BACT</name>
<gene>
    <name evidence="2" type="ORF">DO021_04710</name>
    <name evidence="1" type="ORF">EYB58_00975</name>
</gene>
<evidence type="ECO:0000313" key="4">
    <source>
        <dbReference type="Proteomes" id="UP000293902"/>
    </source>
</evidence>
<dbReference type="Proteomes" id="UP000248798">
    <property type="component" value="Unassembled WGS sequence"/>
</dbReference>
<protein>
    <submittedName>
        <fullName evidence="2">Uncharacterized protein</fullName>
    </submittedName>
</protein>
<evidence type="ECO:0000313" key="2">
    <source>
        <dbReference type="EMBL" id="RAM03164.1"/>
    </source>
</evidence>
<dbReference type="EMBL" id="QLNI01000007">
    <property type="protein sequence ID" value="RAM03164.1"/>
    <property type="molecule type" value="Genomic_DNA"/>
</dbReference>
<proteinExistence type="predicted"/>
<accession>A0A328FEU4</accession>
<keyword evidence="4" id="KW-1185">Reference proteome</keyword>
<sequence>MFGEEERNLTSQGDLNEAITFLYDDYFFYHLVVKASTLKKDDASIMGKQIVSNIKQEKYILNHGQGWSLYGFLAAVFRWEPQKVVHLMR</sequence>